<reference evidence="4 5" key="1">
    <citation type="submission" date="2016-10" db="EMBL/GenBank/DDBJ databases">
        <authorList>
            <person name="de Groot N.N."/>
        </authorList>
    </citation>
    <scope>NUCLEOTIDE SEQUENCE [LARGE SCALE GENOMIC DNA]</scope>
    <source>
        <strain evidence="4">MBHS1</strain>
    </source>
</reference>
<dbReference type="Pfam" id="PF02397">
    <property type="entry name" value="Bac_transf"/>
    <property type="match status" value="1"/>
</dbReference>
<dbReference type="GO" id="GO:0102334">
    <property type="term" value="F:N,N'-diacetylbacilliosaminyl-1-phosphate transferase activity"/>
    <property type="evidence" value="ECO:0007669"/>
    <property type="project" value="UniProtKB-EC"/>
</dbReference>
<comment type="similarity">
    <text evidence="1">Belongs to the bacterial sugar transferase family.</text>
</comment>
<keyword evidence="2" id="KW-1133">Transmembrane helix</keyword>
<dbReference type="Proteomes" id="UP000236724">
    <property type="component" value="Unassembled WGS sequence"/>
</dbReference>
<keyword evidence="4" id="KW-0808">Transferase</keyword>
<evidence type="ECO:0000313" key="5">
    <source>
        <dbReference type="Proteomes" id="UP000236724"/>
    </source>
</evidence>
<protein>
    <submittedName>
        <fullName evidence="4">Undecaprenyl phosphate N,N'-diacetylbacillosamine 1-phosphate transferase</fullName>
        <ecNumber evidence="4">2.7.8.36</ecNumber>
    </submittedName>
</protein>
<evidence type="ECO:0000259" key="3">
    <source>
        <dbReference type="Pfam" id="PF02397"/>
    </source>
</evidence>
<dbReference type="RefSeq" id="WP_177428530.1">
    <property type="nucleotide sequence ID" value="NZ_FMSV02000529.1"/>
</dbReference>
<accession>A0A1H6FB72</accession>
<sequence>MDNALIHNTLIQLIASSKSQKKFLDTDTLFYSENDFLNIIDRECARSDQYGHNFMLVTFQLDQGSEQASRMLTVLASRLRLSDVAGWVNEHYLGVLLSGVQEMQGTQYFLNSITHLFRQRYESADMPLHQVHHYPLDWHPELEREWYQVAQEDMVSDTVQYLHAEERGAVLESPPSLDHLLIQAMPWWKRATDIVGASIGLLLLSPLFLLVAIYIKSISKGKVLFTQPRVGYLGKTFTIFKFRTMESNIDTSKHQHYVAELLKNGKPMYKLEDTDPKVIPYGNILRKTGIDEFPQLINVLRGEMSLVGPRPDVLYAVKNYYSWYHTRSDAYPGLTGLWQVSGKNNTSYEQMMALDVAYSRNIRFWLDLKIILSTPISILAQVKQALFTPKNPLGECKETPQES</sequence>
<feature type="transmembrane region" description="Helical" evidence="2">
    <location>
        <begin position="194"/>
        <end position="215"/>
    </location>
</feature>
<dbReference type="InterPro" id="IPR003362">
    <property type="entry name" value="Bact_transf"/>
</dbReference>
<dbReference type="AlphaFoldDB" id="A0A1H6FB72"/>
<feature type="domain" description="Bacterial sugar transferase" evidence="3">
    <location>
        <begin position="189"/>
        <end position="379"/>
    </location>
</feature>
<evidence type="ECO:0000313" key="4">
    <source>
        <dbReference type="EMBL" id="SEH07337.1"/>
    </source>
</evidence>
<proteinExistence type="inferred from homology"/>
<evidence type="ECO:0000256" key="2">
    <source>
        <dbReference type="SAM" id="Phobius"/>
    </source>
</evidence>
<keyword evidence="5" id="KW-1185">Reference proteome</keyword>
<organism evidence="4 5">
    <name type="scientific">Candidatus Venteria ishoeyi</name>
    <dbReference type="NCBI Taxonomy" id="1899563"/>
    <lineage>
        <taxon>Bacteria</taxon>
        <taxon>Pseudomonadati</taxon>
        <taxon>Pseudomonadota</taxon>
        <taxon>Gammaproteobacteria</taxon>
        <taxon>Thiotrichales</taxon>
        <taxon>Thiotrichaceae</taxon>
        <taxon>Venteria</taxon>
    </lineage>
</organism>
<dbReference type="EMBL" id="FMSV02000529">
    <property type="protein sequence ID" value="SEH07337.1"/>
    <property type="molecule type" value="Genomic_DNA"/>
</dbReference>
<dbReference type="EC" id="2.7.8.36" evidence="4"/>
<keyword evidence="2" id="KW-0812">Transmembrane</keyword>
<keyword evidence="2" id="KW-0472">Membrane</keyword>
<evidence type="ECO:0000256" key="1">
    <source>
        <dbReference type="ARBA" id="ARBA00006464"/>
    </source>
</evidence>
<dbReference type="PANTHER" id="PTHR30576:SF10">
    <property type="entry name" value="SLL5057 PROTEIN"/>
    <property type="match status" value="1"/>
</dbReference>
<gene>
    <name evidence="4" type="primary">pglC</name>
    <name evidence="4" type="ORF">MBHS_03212</name>
</gene>
<dbReference type="PANTHER" id="PTHR30576">
    <property type="entry name" value="COLANIC BIOSYNTHESIS UDP-GLUCOSE LIPID CARRIER TRANSFERASE"/>
    <property type="match status" value="1"/>
</dbReference>
<name>A0A1H6FB72_9GAMM</name>